<keyword evidence="1" id="KW-0812">Transmembrane</keyword>
<evidence type="ECO:0000313" key="2">
    <source>
        <dbReference type="EMBL" id="MCC1484169.1"/>
    </source>
</evidence>
<sequence length="565" mass="65340">MIKRYWQKGRKQKIVTTLVGLGLLIALFVLRDDYQPFLLFLRKYLFIIIIIALVLVFGLIKFRKTPSTGKRLGILALLAVFFGILYAFGWHYRMYDYMKTYNVYNNLNRVEISELPLTQNERIQPLRNIFSMANESVGETKDVSLPHLVRVDNENKWTMAIQPSEKYIMQRISDNTEEVFSVSSTTLFPRFSNENRIPVTFSIGESLKFSRNTYNAVVQRFNPWMLFNYEPSDTFYMKNDDGNWVEVVSLIKWKGFFFPYPTFGGVMIVESGAHDFNDYLERITIGKGTFISPGEIKNYPFLTKQNTLSEKVSQLQAESLKFLGGFTNPLPWNMETAVKIPEMPKDQNQQPYVTDFDFAGSNTNAYSGLYHWFGLEPVGDDRTSLSYSVFIPADGSDQLYYFDHASKKQGYAGVSAMPLKVKESRKEYDWNASTPVEFRPYIKEIAGRKRLFFLGTISSISDTDAQQFDGSATPDIVLIDSEYRDVIWIDVKHPNGWDKTVYDQLNEAWRASEKIGEYYQEELEDKDIIEQTIDSLKTLPKVDKTTKRIEQLQREIDSLKASGNN</sequence>
<keyword evidence="1" id="KW-0472">Membrane</keyword>
<accession>A0ABS8ELT0</accession>
<keyword evidence="3" id="KW-1185">Reference proteome</keyword>
<comment type="caution">
    <text evidence="2">The sequence shown here is derived from an EMBL/GenBank/DDBJ whole genome shotgun (WGS) entry which is preliminary data.</text>
</comment>
<evidence type="ECO:0000256" key="1">
    <source>
        <dbReference type="SAM" id="Phobius"/>
    </source>
</evidence>
<reference evidence="2" key="2">
    <citation type="submission" date="2021-10" db="EMBL/GenBank/DDBJ databases">
        <title>Genome of Winogradskyella sp. E313.</title>
        <authorList>
            <person name="Zhou Y."/>
        </authorList>
    </citation>
    <scope>NUCLEOTIDE SEQUENCE</scope>
    <source>
        <strain evidence="2">E313</strain>
    </source>
</reference>
<evidence type="ECO:0000313" key="3">
    <source>
        <dbReference type="Proteomes" id="UP000778797"/>
    </source>
</evidence>
<gene>
    <name evidence="2" type="ORF">J1C55_06180</name>
</gene>
<protein>
    <submittedName>
        <fullName evidence="2">Uncharacterized protein</fullName>
    </submittedName>
</protein>
<feature type="transmembrane region" description="Helical" evidence="1">
    <location>
        <begin position="41"/>
        <end position="60"/>
    </location>
</feature>
<keyword evidence="1" id="KW-1133">Transmembrane helix</keyword>
<dbReference type="EMBL" id="JAFMPT010000006">
    <property type="protein sequence ID" value="MCC1484169.1"/>
    <property type="molecule type" value="Genomic_DNA"/>
</dbReference>
<feature type="transmembrane region" description="Helical" evidence="1">
    <location>
        <begin position="72"/>
        <end position="92"/>
    </location>
</feature>
<reference evidence="2" key="1">
    <citation type="submission" date="2021-03" db="EMBL/GenBank/DDBJ databases">
        <authorList>
            <person name="Ping X."/>
        </authorList>
    </citation>
    <scope>NUCLEOTIDE SEQUENCE</scope>
    <source>
        <strain evidence="2">E313</strain>
    </source>
</reference>
<dbReference type="Proteomes" id="UP000778797">
    <property type="component" value="Unassembled WGS sequence"/>
</dbReference>
<proteinExistence type="predicted"/>
<organism evidence="2 3">
    <name type="scientific">Winogradskyella immobilis</name>
    <dbReference type="NCBI Taxonomy" id="2816852"/>
    <lineage>
        <taxon>Bacteria</taxon>
        <taxon>Pseudomonadati</taxon>
        <taxon>Bacteroidota</taxon>
        <taxon>Flavobacteriia</taxon>
        <taxon>Flavobacteriales</taxon>
        <taxon>Flavobacteriaceae</taxon>
        <taxon>Winogradskyella</taxon>
    </lineage>
</organism>
<name>A0ABS8ELT0_9FLAO</name>
<dbReference type="RefSeq" id="WP_227476616.1">
    <property type="nucleotide sequence ID" value="NZ_JAFMPT010000006.1"/>
</dbReference>